<dbReference type="SUPFAM" id="SSF82784">
    <property type="entry name" value="OsmC-like"/>
    <property type="match status" value="1"/>
</dbReference>
<proteinExistence type="predicted"/>
<organism evidence="1 2">
    <name type="scientific">Jeongeupia naejangsanensis</name>
    <dbReference type="NCBI Taxonomy" id="613195"/>
    <lineage>
        <taxon>Bacteria</taxon>
        <taxon>Pseudomonadati</taxon>
        <taxon>Pseudomonadota</taxon>
        <taxon>Betaproteobacteria</taxon>
        <taxon>Neisseriales</taxon>
        <taxon>Chitinibacteraceae</taxon>
        <taxon>Jeongeupia</taxon>
    </lineage>
</organism>
<dbReference type="Gene3D" id="3.30.300.20">
    <property type="match status" value="1"/>
</dbReference>
<keyword evidence="2" id="KW-1185">Reference proteome</keyword>
<evidence type="ECO:0000313" key="2">
    <source>
        <dbReference type="Proteomes" id="UP000809431"/>
    </source>
</evidence>
<name>A0ABS2BMA9_9NEIS</name>
<protein>
    <submittedName>
        <fullName evidence="1">OsmC family protein</fullName>
    </submittedName>
</protein>
<evidence type="ECO:0000313" key="1">
    <source>
        <dbReference type="EMBL" id="MBM3116733.1"/>
    </source>
</evidence>
<dbReference type="EMBL" id="JAESND010000006">
    <property type="protein sequence ID" value="MBM3116733.1"/>
    <property type="molecule type" value="Genomic_DNA"/>
</dbReference>
<sequence>MMARDIVNAHLSGEPFRALLTDGRHDWFGDVGRESGGMDAGPDPHAQLLAALGTCTAITVKMYAARKGWPLDDVRVRLAYAPDHKDGDARIERQVEFVGALDTDQRTRLLDIANACPIHKLLTGPVAVATTLTESP</sequence>
<reference evidence="1 2" key="1">
    <citation type="submission" date="2021-01" db="EMBL/GenBank/DDBJ databases">
        <title>Draft Genome Sequence and Polyhydroxyalkanoate Biosynthetic Potential of Jeongeupia naejangsanensis Type Strain DSM 24253.</title>
        <authorList>
            <person name="Turrini P."/>
            <person name="Artuso I."/>
            <person name="Lugli G.A."/>
            <person name="Frangipani E."/>
            <person name="Ventura M."/>
            <person name="Visca P."/>
        </authorList>
    </citation>
    <scope>NUCLEOTIDE SEQUENCE [LARGE SCALE GENOMIC DNA]</scope>
    <source>
        <strain evidence="1 2">DSM 24253</strain>
    </source>
</reference>
<accession>A0ABS2BMA9</accession>
<dbReference type="Pfam" id="PF02566">
    <property type="entry name" value="OsmC"/>
    <property type="match status" value="1"/>
</dbReference>
<comment type="caution">
    <text evidence="1">The sequence shown here is derived from an EMBL/GenBank/DDBJ whole genome shotgun (WGS) entry which is preliminary data.</text>
</comment>
<dbReference type="RefSeq" id="WP_203538969.1">
    <property type="nucleotide sequence ID" value="NZ_JAESND010000006.1"/>
</dbReference>
<dbReference type="InterPro" id="IPR015946">
    <property type="entry name" value="KH_dom-like_a/b"/>
</dbReference>
<dbReference type="Proteomes" id="UP000809431">
    <property type="component" value="Unassembled WGS sequence"/>
</dbReference>
<dbReference type="PANTHER" id="PTHR39624">
    <property type="entry name" value="PROTEIN INVOLVED IN RIMO-MEDIATED BETA-METHYLTHIOLATION OF RIBOSOMAL PROTEIN S12 YCAO"/>
    <property type="match status" value="1"/>
</dbReference>
<gene>
    <name evidence="1" type="ORF">JMJ54_12915</name>
</gene>
<dbReference type="PANTHER" id="PTHR39624:SF2">
    <property type="entry name" value="OSMC-LIKE PROTEIN"/>
    <property type="match status" value="1"/>
</dbReference>
<dbReference type="InterPro" id="IPR003718">
    <property type="entry name" value="OsmC/Ohr_fam"/>
</dbReference>
<dbReference type="InterPro" id="IPR036102">
    <property type="entry name" value="OsmC/Ohrsf"/>
</dbReference>